<evidence type="ECO:0000256" key="1">
    <source>
        <dbReference type="ARBA" id="ARBA00001936"/>
    </source>
</evidence>
<dbReference type="InterPro" id="IPR029044">
    <property type="entry name" value="Nucleotide-diphossugar_trans"/>
</dbReference>
<comment type="cofactor">
    <cofactor evidence="1">
        <name>Mn(2+)</name>
        <dbReference type="ChEBI" id="CHEBI:29035"/>
    </cofactor>
</comment>
<evidence type="ECO:0000256" key="2">
    <source>
        <dbReference type="ARBA" id="ARBA00010413"/>
    </source>
</evidence>
<keyword evidence="4" id="KW-0808">Transferase</keyword>
<dbReference type="AlphaFoldDB" id="A0A928GG35"/>
<keyword evidence="3" id="KW-0328">Glycosyltransferase</keyword>
<dbReference type="GO" id="GO:0016758">
    <property type="term" value="F:hexosyltransferase activity"/>
    <property type="evidence" value="ECO:0007669"/>
    <property type="project" value="InterPro"/>
</dbReference>
<dbReference type="GO" id="GO:0016020">
    <property type="term" value="C:membrane"/>
    <property type="evidence" value="ECO:0007669"/>
    <property type="project" value="InterPro"/>
</dbReference>
<accession>A0A928GG35</accession>
<dbReference type="PANTHER" id="PTHR10462:SF51">
    <property type="entry name" value="GLOBOSIDE ALPHA-1,3-N-ACETYLGALACTOSAMINYLTRANSFERASE 1-LIKE"/>
    <property type="match status" value="1"/>
</dbReference>
<evidence type="ECO:0000256" key="3">
    <source>
        <dbReference type="ARBA" id="ARBA00022676"/>
    </source>
</evidence>
<reference evidence="5" key="1">
    <citation type="submission" date="2019-04" db="EMBL/GenBank/DDBJ databases">
        <title>Evolution of Biomass-Degrading Anaerobic Consortia Revealed by Metagenomics.</title>
        <authorList>
            <person name="Peng X."/>
        </authorList>
    </citation>
    <scope>NUCLEOTIDE SEQUENCE</scope>
    <source>
        <strain evidence="5">SIG141</strain>
    </source>
</reference>
<dbReference type="Gene3D" id="3.90.550.10">
    <property type="entry name" value="Spore Coat Polysaccharide Biosynthesis Protein SpsA, Chain A"/>
    <property type="match status" value="1"/>
</dbReference>
<evidence type="ECO:0000313" key="5">
    <source>
        <dbReference type="EMBL" id="MBE6265607.1"/>
    </source>
</evidence>
<dbReference type="GO" id="GO:0005975">
    <property type="term" value="P:carbohydrate metabolic process"/>
    <property type="evidence" value="ECO:0007669"/>
    <property type="project" value="InterPro"/>
</dbReference>
<evidence type="ECO:0000256" key="4">
    <source>
        <dbReference type="ARBA" id="ARBA00022679"/>
    </source>
</evidence>
<organism evidence="5 6">
    <name type="scientific">Xylanibacter ruminicola</name>
    <name type="common">Prevotella ruminicola</name>
    <dbReference type="NCBI Taxonomy" id="839"/>
    <lineage>
        <taxon>Bacteria</taxon>
        <taxon>Pseudomonadati</taxon>
        <taxon>Bacteroidota</taxon>
        <taxon>Bacteroidia</taxon>
        <taxon>Bacteroidales</taxon>
        <taxon>Prevotellaceae</taxon>
        <taxon>Xylanibacter</taxon>
    </lineage>
</organism>
<dbReference type="InterPro" id="IPR048174">
    <property type="entry name" value="WbnI-like"/>
</dbReference>
<dbReference type="InterPro" id="IPR005076">
    <property type="entry name" value="Glyco_trans_6"/>
</dbReference>
<comment type="caution">
    <text evidence="5">The sequence shown here is derived from an EMBL/GenBank/DDBJ whole genome shotgun (WGS) entry which is preliminary data.</text>
</comment>
<evidence type="ECO:0000313" key="6">
    <source>
        <dbReference type="Proteomes" id="UP000763088"/>
    </source>
</evidence>
<gene>
    <name evidence="5" type="ORF">E7102_03905</name>
</gene>
<dbReference type="EMBL" id="SUYD01000004">
    <property type="protein sequence ID" value="MBE6265607.1"/>
    <property type="molecule type" value="Genomic_DNA"/>
</dbReference>
<dbReference type="Proteomes" id="UP000763088">
    <property type="component" value="Unassembled WGS sequence"/>
</dbReference>
<name>A0A928GG35_XYLRU</name>
<dbReference type="SUPFAM" id="SSF53448">
    <property type="entry name" value="Nucleotide-diphospho-sugar transferases"/>
    <property type="match status" value="1"/>
</dbReference>
<proteinExistence type="inferred from homology"/>
<dbReference type="PANTHER" id="PTHR10462">
    <property type="entry name" value="GLYCOSYLTRANSFERASE-RELATED"/>
    <property type="match status" value="1"/>
</dbReference>
<comment type="similarity">
    <text evidence="2">Belongs to the glycosyltransferase 6 family.</text>
</comment>
<protein>
    <submittedName>
        <fullName evidence="5">Globoside alpha-1,3-N-acetylgalactosaminyltransferase 1</fullName>
    </submittedName>
</protein>
<dbReference type="NCBIfam" id="NF041524">
    <property type="entry name" value="Gltr_6"/>
    <property type="match status" value="1"/>
</dbReference>
<dbReference type="Pfam" id="PF03414">
    <property type="entry name" value="Glyco_transf_6"/>
    <property type="match status" value="1"/>
</dbReference>
<dbReference type="GO" id="GO:0031982">
    <property type="term" value="C:vesicle"/>
    <property type="evidence" value="ECO:0007669"/>
    <property type="project" value="TreeGrafter"/>
</dbReference>
<sequence>MRIAILYICTGKYACFFDDFYRSAEKYMLQGVDKRYFVFSDNTDLTQAKNVTLIKRECKGFPMDSLMRFDMFLSIADELKGYDYTFFFNANMLFVGPVGEEILPKHLAAVIHPGYYNKPSWRYPYERNKHSKAYIPAYEKNYRYYMGSFNGGKTEDYLQLSATCNKLIHEDMANGIIARFHDESHLNHYLRSHECLALSPSYAYIENKNMPFEPKIIIRDKTQIDAYFDKGRNHSLMSMALKAVRILWGGLKWYF</sequence>